<keyword evidence="3" id="KW-1185">Reference proteome</keyword>
<evidence type="ECO:0000313" key="3">
    <source>
        <dbReference type="Proteomes" id="UP000031623"/>
    </source>
</evidence>
<name>A0A090AM60_9GAMM</name>
<dbReference type="EMBL" id="AP014633">
    <property type="protein sequence ID" value="BAP56982.1"/>
    <property type="molecule type" value="Genomic_DNA"/>
</dbReference>
<proteinExistence type="predicted"/>
<evidence type="ECO:0000256" key="1">
    <source>
        <dbReference type="SAM" id="MobiDB-lite"/>
    </source>
</evidence>
<dbReference type="HOGENOM" id="CLU_2439846_0_0_6"/>
<protein>
    <submittedName>
        <fullName evidence="2">Uncharacterized protein</fullName>
    </submittedName>
</protein>
<evidence type="ECO:0000313" key="2">
    <source>
        <dbReference type="EMBL" id="BAP56982.1"/>
    </source>
</evidence>
<feature type="region of interest" description="Disordered" evidence="1">
    <location>
        <begin position="19"/>
        <end position="50"/>
    </location>
</feature>
<accession>A0A090AM60</accession>
<organism evidence="2 3">
    <name type="scientific">Thioploca ingrica</name>
    <dbReference type="NCBI Taxonomy" id="40754"/>
    <lineage>
        <taxon>Bacteria</taxon>
        <taxon>Pseudomonadati</taxon>
        <taxon>Pseudomonadota</taxon>
        <taxon>Gammaproteobacteria</taxon>
        <taxon>Thiotrichales</taxon>
        <taxon>Thiotrichaceae</taxon>
        <taxon>Thioploca</taxon>
    </lineage>
</organism>
<gene>
    <name evidence="2" type="ORF">THII_2685</name>
</gene>
<dbReference type="KEGG" id="tig:THII_2685"/>
<dbReference type="AlphaFoldDB" id="A0A090AM60"/>
<dbReference type="Proteomes" id="UP000031623">
    <property type="component" value="Chromosome"/>
</dbReference>
<sequence>MLDKKGIKFMISLAQKIERREEKRREEKRREEKRREEKRREEKRREEKRREEKFIIALSKLDPFILTKEESYVKLLVTRFLCYSYKPLGE</sequence>
<reference evidence="2" key="1">
    <citation type="journal article" date="2014" name="ISME J.">
        <title>Ecophysiology of Thioploca ingrica as revealed by the complete genome sequence supplemented with proteomic evidence.</title>
        <authorList>
            <person name="Kojima H."/>
            <person name="Ogura Y."/>
            <person name="Yamamoto N."/>
            <person name="Togashi T."/>
            <person name="Mori H."/>
            <person name="Watanabe T."/>
            <person name="Nemoto F."/>
            <person name="Kurokawa K."/>
            <person name="Hayashi T."/>
            <person name="Fukui M."/>
        </authorList>
    </citation>
    <scope>NUCLEOTIDE SEQUENCE [LARGE SCALE GENOMIC DNA]</scope>
</reference>